<keyword evidence="2" id="KW-0732">Signal</keyword>
<name>A0A2A2KVG3_9BILA</name>
<comment type="caution">
    <text evidence="3">The sequence shown here is derived from an EMBL/GenBank/DDBJ whole genome shotgun (WGS) entry which is preliminary data.</text>
</comment>
<proteinExistence type="predicted"/>
<dbReference type="EMBL" id="LIAE01007650">
    <property type="protein sequence ID" value="PAV77847.1"/>
    <property type="molecule type" value="Genomic_DNA"/>
</dbReference>
<evidence type="ECO:0008006" key="5">
    <source>
        <dbReference type="Google" id="ProtNLM"/>
    </source>
</evidence>
<evidence type="ECO:0000313" key="4">
    <source>
        <dbReference type="Proteomes" id="UP000218231"/>
    </source>
</evidence>
<feature type="region of interest" description="Disordered" evidence="1">
    <location>
        <begin position="86"/>
        <end position="135"/>
    </location>
</feature>
<feature type="region of interest" description="Disordered" evidence="1">
    <location>
        <begin position="152"/>
        <end position="181"/>
    </location>
</feature>
<dbReference type="GO" id="GO:0005634">
    <property type="term" value="C:nucleus"/>
    <property type="evidence" value="ECO:0007669"/>
    <property type="project" value="TreeGrafter"/>
</dbReference>
<feature type="compositionally biased region" description="Acidic residues" evidence="1">
    <location>
        <begin position="484"/>
        <end position="496"/>
    </location>
</feature>
<dbReference type="PANTHER" id="PTHR14932:SF1">
    <property type="entry name" value="RAB-LIKE PROTEIN 6"/>
    <property type="match status" value="1"/>
</dbReference>
<feature type="compositionally biased region" description="Low complexity" evidence="1">
    <location>
        <begin position="101"/>
        <end position="124"/>
    </location>
</feature>
<keyword evidence="4" id="KW-1185">Reference proteome</keyword>
<dbReference type="STRING" id="2018661.A0A2A2KVG3"/>
<dbReference type="GO" id="GO:0005525">
    <property type="term" value="F:GTP binding"/>
    <property type="evidence" value="ECO:0007669"/>
    <property type="project" value="InterPro"/>
</dbReference>
<evidence type="ECO:0000256" key="2">
    <source>
        <dbReference type="SAM" id="SignalP"/>
    </source>
</evidence>
<evidence type="ECO:0000313" key="3">
    <source>
        <dbReference type="EMBL" id="PAV77847.1"/>
    </source>
</evidence>
<feature type="compositionally biased region" description="Polar residues" evidence="1">
    <location>
        <begin position="319"/>
        <end position="331"/>
    </location>
</feature>
<feature type="compositionally biased region" description="Polar residues" evidence="1">
    <location>
        <begin position="152"/>
        <end position="173"/>
    </location>
</feature>
<dbReference type="PANTHER" id="PTHR14932">
    <property type="entry name" value="RAS GTPASE-RELATED"/>
    <property type="match status" value="1"/>
</dbReference>
<dbReference type="GO" id="GO:0005829">
    <property type="term" value="C:cytosol"/>
    <property type="evidence" value="ECO:0007669"/>
    <property type="project" value="TreeGrafter"/>
</dbReference>
<feature type="chain" id="PRO_5012606978" description="FAM21/CAPZIP domain-containing protein" evidence="2">
    <location>
        <begin position="23"/>
        <end position="496"/>
    </location>
</feature>
<dbReference type="InterPro" id="IPR040385">
    <property type="entry name" value="RABL6"/>
</dbReference>
<reference evidence="3 4" key="1">
    <citation type="journal article" date="2017" name="Curr. Biol.">
        <title>Genome architecture and evolution of a unichromosomal asexual nematode.</title>
        <authorList>
            <person name="Fradin H."/>
            <person name="Zegar C."/>
            <person name="Gutwein M."/>
            <person name="Lucas J."/>
            <person name="Kovtun M."/>
            <person name="Corcoran D."/>
            <person name="Baugh L.R."/>
            <person name="Kiontke K."/>
            <person name="Gunsalus K."/>
            <person name="Fitch D.H."/>
            <person name="Piano F."/>
        </authorList>
    </citation>
    <scope>NUCLEOTIDE SEQUENCE [LARGE SCALE GENOMIC DNA]</scope>
    <source>
        <strain evidence="3">PF1309</strain>
    </source>
</reference>
<feature type="region of interest" description="Disordered" evidence="1">
    <location>
        <begin position="243"/>
        <end position="496"/>
    </location>
</feature>
<feature type="compositionally biased region" description="Polar residues" evidence="1">
    <location>
        <begin position="351"/>
        <end position="361"/>
    </location>
</feature>
<dbReference type="Proteomes" id="UP000218231">
    <property type="component" value="Unassembled WGS sequence"/>
</dbReference>
<accession>A0A2A2KVG3</accession>
<gene>
    <name evidence="3" type="ORF">WR25_19977</name>
</gene>
<dbReference type="OrthoDB" id="207081at2759"/>
<organism evidence="3 4">
    <name type="scientific">Diploscapter pachys</name>
    <dbReference type="NCBI Taxonomy" id="2018661"/>
    <lineage>
        <taxon>Eukaryota</taxon>
        <taxon>Metazoa</taxon>
        <taxon>Ecdysozoa</taxon>
        <taxon>Nematoda</taxon>
        <taxon>Chromadorea</taxon>
        <taxon>Rhabditida</taxon>
        <taxon>Rhabditina</taxon>
        <taxon>Rhabditomorpha</taxon>
        <taxon>Rhabditoidea</taxon>
        <taxon>Rhabditidae</taxon>
        <taxon>Diploscapter</taxon>
    </lineage>
</organism>
<feature type="compositionally biased region" description="Basic and acidic residues" evidence="1">
    <location>
        <begin position="465"/>
        <end position="475"/>
    </location>
</feature>
<feature type="compositionally biased region" description="Basic and acidic residues" evidence="1">
    <location>
        <begin position="380"/>
        <end position="402"/>
    </location>
</feature>
<feature type="compositionally biased region" description="Low complexity" evidence="1">
    <location>
        <begin position="284"/>
        <end position="294"/>
    </location>
</feature>
<feature type="signal peptide" evidence="2">
    <location>
        <begin position="1"/>
        <end position="22"/>
    </location>
</feature>
<evidence type="ECO:0000256" key="1">
    <source>
        <dbReference type="SAM" id="MobiDB-lite"/>
    </source>
</evidence>
<dbReference type="AlphaFoldDB" id="A0A2A2KVG3"/>
<sequence length="496" mass="54481">MRNAFGLKFVYLFFNIPFLCLQRETLKRQLQTNKKEIISSYSELDCYSETPEADYETFIETITQRRRQIAENQGAGKQFPAVAASGRVMGGGQPIPGQNISPTKSSKAHSATSSHSPTAASDSSQGCAGTNSFVMVDGSGDDIDDFLAEEATTQTGQRMQRPNNLALSNQRSIGSDDDSQNTMVRTAEDDFMEDDDLSAKMAKLAQERKGSELVKPKNLHLSSAVKQEERSASVTPLAYKVKLSDNDHGSSSGDEFDTPEGDLPLQMEDSPSNSMRNKVPEIISPASSLQSPSSENAEPQEKLQLQFAPSALEPVKLPSPSSNVNQAQNPEASAALAAADFDAWLADDSSHGSSNPTNLSQPKWAENDSSDEEIGIKLPQKSEDEERQVKTESSKTKADNVKLDWLIENTQQEPPKETKLKTKKSKKNTEDGTGEEKKKKKSSKKKEEFDDEGAEKGKKVKKTKRKEEKSPRAALEDFLGGELESNEPEDKDYDPL</sequence>
<feature type="compositionally biased region" description="Basic and acidic residues" evidence="1">
    <location>
        <begin position="427"/>
        <end position="437"/>
    </location>
</feature>
<feature type="compositionally biased region" description="Low complexity" evidence="1">
    <location>
        <begin position="332"/>
        <end position="347"/>
    </location>
</feature>
<protein>
    <recommendedName>
        <fullName evidence="5">FAM21/CAPZIP domain-containing protein</fullName>
    </recommendedName>
</protein>